<organism evidence="1 2">
    <name type="scientific">Aurantiacibacter sediminis</name>
    <dbReference type="NCBI Taxonomy" id="2793064"/>
    <lineage>
        <taxon>Bacteria</taxon>
        <taxon>Pseudomonadati</taxon>
        <taxon>Pseudomonadota</taxon>
        <taxon>Alphaproteobacteria</taxon>
        <taxon>Sphingomonadales</taxon>
        <taxon>Erythrobacteraceae</taxon>
        <taxon>Aurantiacibacter</taxon>
    </lineage>
</organism>
<keyword evidence="2" id="KW-1185">Reference proteome</keyword>
<sequence>MHFFGFFAIIAAEIGIKQKVDRQQVPALLHVVLQKIGHAAVFERRNLASSGVLPRRSSGAICLTSFSAARFISDEGAIDILDVDELLASSQMATKPSEQIIASASDLSAFGGGKVSS</sequence>
<dbReference type="Proteomes" id="UP000602442">
    <property type="component" value="Unassembled WGS sequence"/>
</dbReference>
<protein>
    <submittedName>
        <fullName evidence="1">Uncharacterized protein</fullName>
    </submittedName>
</protein>
<evidence type="ECO:0000313" key="2">
    <source>
        <dbReference type="Proteomes" id="UP000602442"/>
    </source>
</evidence>
<gene>
    <name evidence="1" type="ORF">I5L03_12685</name>
</gene>
<comment type="caution">
    <text evidence="1">The sequence shown here is derived from an EMBL/GenBank/DDBJ whole genome shotgun (WGS) entry which is preliminary data.</text>
</comment>
<dbReference type="EMBL" id="JAEANY010000004">
    <property type="protein sequence ID" value="MBH5323438.1"/>
    <property type="molecule type" value="Genomic_DNA"/>
</dbReference>
<dbReference type="RefSeq" id="WP_197922356.1">
    <property type="nucleotide sequence ID" value="NZ_CAWPTA010000009.1"/>
</dbReference>
<reference evidence="1 2" key="1">
    <citation type="submission" date="2020-11" db="EMBL/GenBank/DDBJ databases">
        <title>Erythrobacter sediminis sp. nov., a marine bacterium from a tidal flat of Garorim Bay.</title>
        <authorList>
            <person name="Kim D."/>
            <person name="Yoo Y."/>
            <person name="Kim J.-J."/>
        </authorList>
    </citation>
    <scope>NUCLEOTIDE SEQUENCE [LARGE SCALE GENOMIC DNA]</scope>
    <source>
        <strain evidence="1 2">JGD-13</strain>
    </source>
</reference>
<evidence type="ECO:0000313" key="1">
    <source>
        <dbReference type="EMBL" id="MBH5323438.1"/>
    </source>
</evidence>
<accession>A0ABS0N6N1</accession>
<proteinExistence type="predicted"/>
<name>A0ABS0N6N1_9SPHN</name>